<gene>
    <name evidence="3" type="ORF">GPL21_29265</name>
</gene>
<dbReference type="PROSITE" id="PS51208">
    <property type="entry name" value="AUTOTRANSPORTER"/>
    <property type="match status" value="1"/>
</dbReference>
<evidence type="ECO:0000259" key="2">
    <source>
        <dbReference type="PROSITE" id="PS51208"/>
    </source>
</evidence>
<dbReference type="InterPro" id="IPR036709">
    <property type="entry name" value="Autotransporte_beta_dom_sf"/>
</dbReference>
<keyword evidence="4" id="KW-1185">Reference proteome</keyword>
<reference evidence="3 4" key="1">
    <citation type="submission" date="2019-12" db="EMBL/GenBank/DDBJ databases">
        <title>Draft genome sequences Bradyrhizobium cajani AMBPC1010, Bradyrhizobium pachyrhizi AMBPC1040 and Bradyrhizobium yuanmingense ALSPC3051, three plant growth promoting strains isolated from nodules of Cajanus cajan L. in Dominican Republic.</title>
        <authorList>
            <person name="Flores-Felix J.D."/>
            <person name="Araujo J."/>
            <person name="Diaz-Alcantara C."/>
            <person name="Gonzalez-Andres F."/>
            <person name="Velazquez E."/>
        </authorList>
    </citation>
    <scope>NUCLEOTIDE SEQUENCE [LARGE SCALE GENOMIC DNA]</scope>
    <source>
        <strain evidence="3 4">1040</strain>
    </source>
</reference>
<dbReference type="Pfam" id="PF12951">
    <property type="entry name" value="PATR"/>
    <property type="match status" value="1"/>
</dbReference>
<comment type="caution">
    <text evidence="3">The sequence shown here is derived from an EMBL/GenBank/DDBJ whole genome shotgun (WGS) entry which is preliminary data.</text>
</comment>
<proteinExistence type="predicted"/>
<dbReference type="InterPro" id="IPR013425">
    <property type="entry name" value="Autotrns_rpt"/>
</dbReference>
<dbReference type="InterPro" id="IPR011050">
    <property type="entry name" value="Pectin_lyase_fold/virulence"/>
</dbReference>
<evidence type="ECO:0000313" key="3">
    <source>
        <dbReference type="EMBL" id="MVT69185.1"/>
    </source>
</evidence>
<name>A0A844SUV2_9BRAD</name>
<dbReference type="EMBL" id="WQNF01000027">
    <property type="protein sequence ID" value="MVT69185.1"/>
    <property type="molecule type" value="Genomic_DNA"/>
</dbReference>
<dbReference type="Pfam" id="PF03797">
    <property type="entry name" value="Autotransporter"/>
    <property type="match status" value="1"/>
</dbReference>
<dbReference type="Gene3D" id="2.160.20.20">
    <property type="match status" value="1"/>
</dbReference>
<dbReference type="Gene3D" id="2.40.128.130">
    <property type="entry name" value="Autotransporter beta-domain"/>
    <property type="match status" value="1"/>
</dbReference>
<dbReference type="NCBIfam" id="TIGR02601">
    <property type="entry name" value="autotrns_rpt"/>
    <property type="match status" value="1"/>
</dbReference>
<evidence type="ECO:0000313" key="4">
    <source>
        <dbReference type="Proteomes" id="UP000436468"/>
    </source>
</evidence>
<dbReference type="SUPFAM" id="SSF103515">
    <property type="entry name" value="Autotransporter"/>
    <property type="match status" value="1"/>
</dbReference>
<dbReference type="Proteomes" id="UP000436468">
    <property type="component" value="Unassembled WGS sequence"/>
</dbReference>
<dbReference type="AlphaFoldDB" id="A0A844SUV2"/>
<keyword evidence="1" id="KW-0732">Signal</keyword>
<dbReference type="SUPFAM" id="SSF51126">
    <property type="entry name" value="Pectin lyase-like"/>
    <property type="match status" value="1"/>
</dbReference>
<accession>A0A844SUV2</accession>
<dbReference type="SMART" id="SM00869">
    <property type="entry name" value="Autotransporter"/>
    <property type="match status" value="1"/>
</dbReference>
<protein>
    <submittedName>
        <fullName evidence="3">Autotransporter domain-containing protein</fullName>
    </submittedName>
</protein>
<dbReference type="InterPro" id="IPR012332">
    <property type="entry name" value="Autotransporter_pectin_lyase_C"/>
</dbReference>
<feature type="domain" description="Autotransporter" evidence="2">
    <location>
        <begin position="511"/>
        <end position="792"/>
    </location>
</feature>
<dbReference type="InterPro" id="IPR005546">
    <property type="entry name" value="Autotransporte_beta"/>
</dbReference>
<sequence length="792" mass="80396">MGFRDTSTADNATVTNNNLTQFFNTSTAGSGSITNNGRLNFNGTSTAGNAAITNNAGAMVNFLNTSSAGKATVTSYGSLTFSNSSTAGSAAITSSFVVLFSDTSTADNATITSNSFLRFFDTSTAGNATITNNGSLRFVNTSTGGTARLINGAGGSIDLSLLTSAGITAGSIEGAGTISLGSKNLQAGGNNLATTFSGVLQDGGFGGGSGGSLTKTGTGTLTLAGVNTYTGATAVDGGTLIVDGSIASSALTVNAGATLGGSGTVGNTTINGGTLAPGNSIGTLTVQGNLVFTSAASYLVEVSPASADRTNVAGTATLGGATVRATFAAGTYVAKQYTIVNATGGVIGTFSSLVNTNLPSGFTPSLSYDGNNAYLDLALNFTPPNGPTPPDFGSGLNVNQRNVGNALINFFNTTGGIPLVFGALTPAGLTQLSGEIGTGAQQTTFNAMNQFMGVISDPFITGRGDPISGGGSPNAYADESMAYAAKGSGRARSERDAYAALYTKAPPLQPSFEQRWSVWAAGFGGSQRTDGNTVVGSNDTRSSVYGVAVGADYRFSPNTIAGFALAGGGTNFSVNNLGSGRSDLFQAGGFIRHNVGPAYITGALAYGWQDITTDRFVTVAGVDQLRAQFNANAWSGRVESGYRFVAQGFGITPYAAGQFTTFDLPTYSEQAIVGSNTFALAYNSKSVTDTRSELGLRTDKSFAMPDGILTLRGRAAWAHDFNPDRSIAATFQTLPGASFVVNGAAMASDSALVTAAVEKKWLNGWSAAATFEGEFSNVTRSYAGKGVVRYTW</sequence>
<evidence type="ECO:0000256" key="1">
    <source>
        <dbReference type="ARBA" id="ARBA00022729"/>
    </source>
</evidence>
<organism evidence="3 4">
    <name type="scientific">Bradyrhizobium pachyrhizi</name>
    <dbReference type="NCBI Taxonomy" id="280333"/>
    <lineage>
        <taxon>Bacteria</taxon>
        <taxon>Pseudomonadati</taxon>
        <taxon>Pseudomonadota</taxon>
        <taxon>Alphaproteobacteria</taxon>
        <taxon>Hyphomicrobiales</taxon>
        <taxon>Nitrobacteraceae</taxon>
        <taxon>Bradyrhizobium</taxon>
    </lineage>
</organism>